<evidence type="ECO:0008006" key="3">
    <source>
        <dbReference type="Google" id="ProtNLM"/>
    </source>
</evidence>
<protein>
    <recommendedName>
        <fullName evidence="3">SnoaL-like domain-containing protein</fullName>
    </recommendedName>
</protein>
<dbReference type="Proteomes" id="UP000886833">
    <property type="component" value="Unassembled WGS sequence"/>
</dbReference>
<organism evidence="1 2">
    <name type="scientific">Candidatus Onthousia faecipullorum</name>
    <dbReference type="NCBI Taxonomy" id="2840887"/>
    <lineage>
        <taxon>Bacteria</taxon>
        <taxon>Bacillati</taxon>
        <taxon>Bacillota</taxon>
        <taxon>Bacilli</taxon>
        <taxon>Candidatus Onthousia</taxon>
    </lineage>
</organism>
<gene>
    <name evidence="1" type="ORF">IAB59_07450</name>
</gene>
<evidence type="ECO:0000313" key="1">
    <source>
        <dbReference type="EMBL" id="HIT38292.1"/>
    </source>
</evidence>
<dbReference type="AlphaFoldDB" id="A0A9D1KDD5"/>
<dbReference type="EMBL" id="DVKQ01000097">
    <property type="protein sequence ID" value="HIT38292.1"/>
    <property type="molecule type" value="Genomic_DNA"/>
</dbReference>
<name>A0A9D1KDD5_9FIRM</name>
<dbReference type="Gene3D" id="3.10.450.50">
    <property type="match status" value="1"/>
</dbReference>
<sequence>MNRAYAEKWLDKLKDYWINKDIEGAVSLFTKTTFYQETPFMKPYTTIQEINQEWQHIKDEDIENIDIKLLAIDGNTVIAEWTLKQNNQEFDGIYEIKFNDNLECVYFKSWEMIK</sequence>
<proteinExistence type="predicted"/>
<accession>A0A9D1KDD5</accession>
<evidence type="ECO:0000313" key="2">
    <source>
        <dbReference type="Proteomes" id="UP000886833"/>
    </source>
</evidence>
<comment type="caution">
    <text evidence="1">The sequence shown here is derived from an EMBL/GenBank/DDBJ whole genome shotgun (WGS) entry which is preliminary data.</text>
</comment>
<reference evidence="1" key="2">
    <citation type="journal article" date="2021" name="PeerJ">
        <title>Extensive microbial diversity within the chicken gut microbiome revealed by metagenomics and culture.</title>
        <authorList>
            <person name="Gilroy R."/>
            <person name="Ravi A."/>
            <person name="Getino M."/>
            <person name="Pursley I."/>
            <person name="Horton D.L."/>
            <person name="Alikhan N.F."/>
            <person name="Baker D."/>
            <person name="Gharbi K."/>
            <person name="Hall N."/>
            <person name="Watson M."/>
            <person name="Adriaenssens E.M."/>
            <person name="Foster-Nyarko E."/>
            <person name="Jarju S."/>
            <person name="Secka A."/>
            <person name="Antonio M."/>
            <person name="Oren A."/>
            <person name="Chaudhuri R.R."/>
            <person name="La Ragione R."/>
            <person name="Hildebrand F."/>
            <person name="Pallen M.J."/>
        </authorList>
    </citation>
    <scope>NUCLEOTIDE SEQUENCE</scope>
    <source>
        <strain evidence="1">CHK195-26880</strain>
    </source>
</reference>
<dbReference type="SUPFAM" id="SSF54427">
    <property type="entry name" value="NTF2-like"/>
    <property type="match status" value="1"/>
</dbReference>
<reference evidence="1" key="1">
    <citation type="submission" date="2020-10" db="EMBL/GenBank/DDBJ databases">
        <authorList>
            <person name="Gilroy R."/>
        </authorList>
    </citation>
    <scope>NUCLEOTIDE SEQUENCE</scope>
    <source>
        <strain evidence="1">CHK195-26880</strain>
    </source>
</reference>
<dbReference type="InterPro" id="IPR032710">
    <property type="entry name" value="NTF2-like_dom_sf"/>
</dbReference>